<dbReference type="SMART" id="SM00278">
    <property type="entry name" value="HhH1"/>
    <property type="match status" value="2"/>
</dbReference>
<dbReference type="GO" id="GO:0016787">
    <property type="term" value="F:hydrolase activity"/>
    <property type="evidence" value="ECO:0007669"/>
    <property type="project" value="UniProtKB-KW"/>
</dbReference>
<keyword evidence="3 6" id="KW-0238">DNA-binding</keyword>
<proteinExistence type="inferred from homology"/>
<sequence length="199" mass="21529">MYEYIKGLITAITPAYLVLESQAGVAYRLYTANPYRFDEGQNAQVYVEQIVRENEMTLYGFASANEKAVFEKLLAVSGIGPKSALAILAGDDLSGVVAAIEAGDVNFLVQFPGVGKKTAQQIVLDLQGKLDELKLELGTASAQAVSPQQQSLANWEDAAEALLALGYKKKDIQKIASQLEGKADTTEDYISQALRLLVH</sequence>
<evidence type="ECO:0000313" key="9">
    <source>
        <dbReference type="EMBL" id="CAK8053696.1"/>
    </source>
</evidence>
<feature type="region of interest" description="Domain II" evidence="6">
    <location>
        <begin position="63"/>
        <end position="140"/>
    </location>
</feature>
<feature type="coiled-coil region" evidence="7">
    <location>
        <begin position="116"/>
        <end position="143"/>
    </location>
</feature>
<comment type="similarity">
    <text evidence="6">Belongs to the RuvA family.</text>
</comment>
<feature type="domain" description="Helix-hairpin-helix DNA-binding motif class 1" evidence="8">
    <location>
        <begin position="106"/>
        <end position="125"/>
    </location>
</feature>
<comment type="function">
    <text evidence="6">The RuvA-RuvB-RuvC complex processes Holliday junction (HJ) DNA during genetic recombination and DNA repair, while the RuvA-RuvB complex plays an important role in the rescue of blocked DNA replication forks via replication fork reversal (RFR). RuvA specifically binds to HJ cruciform DNA, conferring on it an open structure. The RuvB hexamer acts as an ATP-dependent pump, pulling dsDNA into and through the RuvAB complex. HJ branch migration allows RuvC to scan DNA until it finds its consensus sequence, where it cleaves and resolves the cruciform DNA.</text>
</comment>
<keyword evidence="10" id="KW-1185">Reference proteome</keyword>
<dbReference type="HAMAP" id="MF_00031">
    <property type="entry name" value="DNA_HJ_migration_RuvA"/>
    <property type="match status" value="1"/>
</dbReference>
<evidence type="ECO:0000313" key="10">
    <source>
        <dbReference type="Proteomes" id="UP001314241"/>
    </source>
</evidence>
<dbReference type="Gene3D" id="1.10.8.10">
    <property type="entry name" value="DNA helicase RuvA subunit, C-terminal domain"/>
    <property type="match status" value="1"/>
</dbReference>
<comment type="subcellular location">
    <subcellularLocation>
        <location evidence="6">Cytoplasm</location>
    </subcellularLocation>
</comment>
<dbReference type="CDD" id="cd14332">
    <property type="entry name" value="UBA_RuvA_C"/>
    <property type="match status" value="1"/>
</dbReference>
<protein>
    <recommendedName>
        <fullName evidence="6">Holliday junction branch migration complex subunit RuvA</fullName>
    </recommendedName>
</protein>
<dbReference type="InterPro" id="IPR012340">
    <property type="entry name" value="NA-bd_OB-fold"/>
</dbReference>
<dbReference type="InterPro" id="IPR003583">
    <property type="entry name" value="Hlx-hairpin-Hlx_DNA-bd_motif"/>
</dbReference>
<evidence type="ECO:0000256" key="6">
    <source>
        <dbReference type="HAMAP-Rule" id="MF_00031"/>
    </source>
</evidence>
<dbReference type="SUPFAM" id="SSF46929">
    <property type="entry name" value="DNA helicase RuvA subunit, C-terminal domain"/>
    <property type="match status" value="1"/>
</dbReference>
<gene>
    <name evidence="6" type="primary">ruvA</name>
    <name evidence="9" type="ORF">R54876_GBNLAHCA_00253</name>
</gene>
<keyword evidence="2 6" id="KW-0227">DNA damage</keyword>
<dbReference type="InterPro" id="IPR013849">
    <property type="entry name" value="DNA_helicase_Holl-junc_RuvA_I"/>
</dbReference>
<dbReference type="Pfam" id="PF01330">
    <property type="entry name" value="RuvA_N"/>
    <property type="match status" value="1"/>
</dbReference>
<evidence type="ECO:0000256" key="7">
    <source>
        <dbReference type="SAM" id="Coils"/>
    </source>
</evidence>
<keyword evidence="9" id="KW-0378">Hydrolase</keyword>
<comment type="caution">
    <text evidence="9">The sequence shown here is derived from an EMBL/GenBank/DDBJ whole genome shotgun (WGS) entry which is preliminary data.</text>
</comment>
<evidence type="ECO:0000256" key="1">
    <source>
        <dbReference type="ARBA" id="ARBA00022490"/>
    </source>
</evidence>
<dbReference type="GO" id="GO:0003677">
    <property type="term" value="F:DNA binding"/>
    <property type="evidence" value="ECO:0007669"/>
    <property type="project" value="UniProtKB-KW"/>
</dbReference>
<evidence type="ECO:0000256" key="2">
    <source>
        <dbReference type="ARBA" id="ARBA00022763"/>
    </source>
</evidence>
<feature type="domain" description="Helix-hairpin-helix DNA-binding motif class 1" evidence="8">
    <location>
        <begin position="71"/>
        <end position="90"/>
    </location>
</feature>
<dbReference type="NCBIfam" id="TIGR00084">
    <property type="entry name" value="ruvA"/>
    <property type="match status" value="1"/>
</dbReference>
<keyword evidence="5 6" id="KW-0234">DNA repair</keyword>
<evidence type="ECO:0000256" key="5">
    <source>
        <dbReference type="ARBA" id="ARBA00023204"/>
    </source>
</evidence>
<dbReference type="Pfam" id="PF07499">
    <property type="entry name" value="RuvA_C"/>
    <property type="match status" value="1"/>
</dbReference>
<dbReference type="Proteomes" id="UP001314241">
    <property type="component" value="Unassembled WGS sequence"/>
</dbReference>
<dbReference type="EMBL" id="CAWVOH010000001">
    <property type="protein sequence ID" value="CAK8053696.1"/>
    <property type="molecule type" value="Genomic_DNA"/>
</dbReference>
<dbReference type="InterPro" id="IPR000085">
    <property type="entry name" value="RuvA"/>
</dbReference>
<comment type="domain">
    <text evidence="6">Has three domains with a flexible linker between the domains II and III and assumes an 'L' shape. Domain III is highly mobile and contacts RuvB.</text>
</comment>
<dbReference type="Gene3D" id="1.10.150.20">
    <property type="entry name" value="5' to 3' exonuclease, C-terminal subdomain"/>
    <property type="match status" value="1"/>
</dbReference>
<organism evidence="9 10">
    <name type="scientific">Eupransor demetentiae</name>
    <dbReference type="NCBI Taxonomy" id="3109584"/>
    <lineage>
        <taxon>Bacteria</taxon>
        <taxon>Bacillati</taxon>
        <taxon>Bacillota</taxon>
        <taxon>Bacilli</taxon>
        <taxon>Lactobacillales</taxon>
        <taxon>Lactobacillaceae</taxon>
        <taxon>Eupransor</taxon>
    </lineage>
</organism>
<dbReference type="Pfam" id="PF14520">
    <property type="entry name" value="HHH_5"/>
    <property type="match status" value="1"/>
</dbReference>
<reference evidence="9 10" key="1">
    <citation type="submission" date="2024-01" db="EMBL/GenBank/DDBJ databases">
        <authorList>
            <person name="Botero Cardona J."/>
        </authorList>
    </citation>
    <scope>NUCLEOTIDE SEQUENCE [LARGE SCALE GENOMIC DNA]</scope>
    <source>
        <strain evidence="9 10">LMG 33000</strain>
    </source>
</reference>
<comment type="caution">
    <text evidence="6">Lacks conserved residue(s) required for the propagation of feature annotation.</text>
</comment>
<accession>A0ABP0ENF8</accession>
<evidence type="ECO:0000259" key="8">
    <source>
        <dbReference type="SMART" id="SM00278"/>
    </source>
</evidence>
<feature type="region of interest" description="Domain III" evidence="6">
    <location>
        <begin position="150"/>
        <end position="199"/>
    </location>
</feature>
<dbReference type="SUPFAM" id="SSF47781">
    <property type="entry name" value="RuvA domain 2-like"/>
    <property type="match status" value="1"/>
</dbReference>
<dbReference type="Gene3D" id="2.40.50.140">
    <property type="entry name" value="Nucleic acid-binding proteins"/>
    <property type="match status" value="1"/>
</dbReference>
<dbReference type="SUPFAM" id="SSF50249">
    <property type="entry name" value="Nucleic acid-binding proteins"/>
    <property type="match status" value="1"/>
</dbReference>
<name>A0ABP0ENF8_9LACO</name>
<keyword evidence="1 6" id="KW-0963">Cytoplasm</keyword>
<dbReference type="InterPro" id="IPR011114">
    <property type="entry name" value="RuvA_C"/>
</dbReference>
<dbReference type="GO" id="GO:0003678">
    <property type="term" value="F:DNA helicase activity"/>
    <property type="evidence" value="ECO:0007669"/>
    <property type="project" value="UniProtKB-EC"/>
</dbReference>
<dbReference type="RefSeq" id="WP_349641253.1">
    <property type="nucleotide sequence ID" value="NZ_CAWVOH010000001.1"/>
</dbReference>
<evidence type="ECO:0000256" key="3">
    <source>
        <dbReference type="ARBA" id="ARBA00023125"/>
    </source>
</evidence>
<evidence type="ECO:0000256" key="4">
    <source>
        <dbReference type="ARBA" id="ARBA00023172"/>
    </source>
</evidence>
<keyword evidence="4 6" id="KW-0233">DNA recombination</keyword>
<dbReference type="InterPro" id="IPR010994">
    <property type="entry name" value="RuvA_2-like"/>
</dbReference>
<dbReference type="InterPro" id="IPR036267">
    <property type="entry name" value="RuvA_C_sf"/>
</dbReference>
<keyword evidence="7" id="KW-0175">Coiled coil</keyword>
<comment type="subunit">
    <text evidence="6">Homotetramer. Forms an RuvA(8)-RuvB(12)-Holliday junction (HJ) complex. HJ DNA is sandwiched between 2 RuvA tetramers; dsDNA enters through RuvA and exits via RuvB. An RuvB hexamer assembles on each DNA strand where it exits the tetramer. Each RuvB hexamer is contacted by two RuvA subunits (via domain III) on 2 adjacent RuvB subunits; this complex drives branch migration. In the full resolvosome a probable DNA-RuvA(4)-RuvB(12)-RuvC(2) complex forms which resolves the HJ.</text>
</comment>